<feature type="transmembrane region" description="Helical" evidence="6">
    <location>
        <begin position="100"/>
        <end position="120"/>
    </location>
</feature>
<evidence type="ECO:0000256" key="6">
    <source>
        <dbReference type="SAM" id="Phobius"/>
    </source>
</evidence>
<keyword evidence="2" id="KW-0813">Transport</keyword>
<feature type="transmembrane region" description="Helical" evidence="6">
    <location>
        <begin position="266"/>
        <end position="288"/>
    </location>
</feature>
<dbReference type="PANTHER" id="PTHR23501:SF190">
    <property type="entry name" value="MAJOR FACILITATOR SUPERFAMILY MFS_1"/>
    <property type="match status" value="1"/>
</dbReference>
<dbReference type="RefSeq" id="WP_054970342.1">
    <property type="nucleotide sequence ID" value="NZ_LJCO01000072.1"/>
</dbReference>
<protein>
    <recommendedName>
        <fullName evidence="7">Major facilitator superfamily (MFS) profile domain-containing protein</fullName>
    </recommendedName>
</protein>
<feature type="domain" description="Major facilitator superfamily (MFS) profile" evidence="7">
    <location>
        <begin position="2"/>
        <end position="507"/>
    </location>
</feature>
<dbReference type="EMBL" id="LJCO01000072">
    <property type="protein sequence ID" value="KPV42645.1"/>
    <property type="molecule type" value="Genomic_DNA"/>
</dbReference>
<evidence type="ECO:0000256" key="1">
    <source>
        <dbReference type="ARBA" id="ARBA00004651"/>
    </source>
</evidence>
<evidence type="ECO:0000313" key="9">
    <source>
        <dbReference type="Proteomes" id="UP000050482"/>
    </source>
</evidence>
<evidence type="ECO:0000256" key="4">
    <source>
        <dbReference type="ARBA" id="ARBA00022989"/>
    </source>
</evidence>
<dbReference type="InterPro" id="IPR005829">
    <property type="entry name" value="Sugar_transporter_CS"/>
</dbReference>
<organism evidence="8 9">
    <name type="scientific">Alicyclobacillus ferrooxydans</name>
    <dbReference type="NCBI Taxonomy" id="471514"/>
    <lineage>
        <taxon>Bacteria</taxon>
        <taxon>Bacillati</taxon>
        <taxon>Bacillota</taxon>
        <taxon>Bacilli</taxon>
        <taxon>Bacillales</taxon>
        <taxon>Alicyclobacillaceae</taxon>
        <taxon>Alicyclobacillus</taxon>
    </lineage>
</organism>
<comment type="caution">
    <text evidence="8">The sequence shown here is derived from an EMBL/GenBank/DDBJ whole genome shotgun (WGS) entry which is preliminary data.</text>
</comment>
<dbReference type="Gene3D" id="1.20.1720.10">
    <property type="entry name" value="Multidrug resistance protein D"/>
    <property type="match status" value="1"/>
</dbReference>
<feature type="transmembrane region" description="Helical" evidence="6">
    <location>
        <begin position="157"/>
        <end position="176"/>
    </location>
</feature>
<feature type="transmembrane region" description="Helical" evidence="6">
    <location>
        <begin position="300"/>
        <end position="320"/>
    </location>
</feature>
<feature type="transmembrane region" description="Helical" evidence="6">
    <location>
        <begin position="132"/>
        <end position="151"/>
    </location>
</feature>
<sequence length="520" mass="55047">MALGIFAIGVFMGGLDNGIMSSALTTLIHSFGVSASWGAWIITIYTLGLAVSVPIMAKLSDRYGRKRMFLISIALFGLGSMSVALSHSFTFLLISRVVQSLGGGGIFPIANGYIVATVPVERQGRALGMVGGMNGISAILGPNIGSLLLSLTNDWHWLFWINVPIALALVVLGQRGIEENRAAPKGRLDVLGIVLLSTGMLGVMYGLTNLKGANIVQSLGSPSVYGYVLAGLVLLLVLLWHDNRLDKNGEDSLVPMSLLRRSELRWTLAIGLTSGLILSSVIFLPAYVQTVLGWSANQAGYWYTPMALFSGVGAMGGGAFMDRRGPITTLAFGAVTAAIGSALFPLWVTTTWQMVIASSLVGLGVGITLGAPLNFMITEHVEDDKSTALGILSLVREVGLTLGPTIFAGFLTRAMAQFPQKLMSNLKVIGISPSNVPTSELARLKGIESFGNLTGQIAKIPSVPIQNAILKALHDVSDVGFGHLYWSACVISVLSLAFVLIAGAYRKRLVRDSETSPVQG</sequence>
<keyword evidence="5 6" id="KW-0472">Membrane</keyword>
<feature type="transmembrane region" description="Helical" evidence="6">
    <location>
        <begin position="37"/>
        <end position="57"/>
    </location>
</feature>
<reference evidence="8 9" key="1">
    <citation type="submission" date="2015-09" db="EMBL/GenBank/DDBJ databases">
        <title>Draft genome sequence of Alicyclobacillus ferrooxydans DSM 22381.</title>
        <authorList>
            <person name="Hemp J."/>
        </authorList>
    </citation>
    <scope>NUCLEOTIDE SEQUENCE [LARGE SCALE GENOMIC DNA]</scope>
    <source>
        <strain evidence="8 9">TC-34</strain>
    </source>
</reference>
<name>A0A0N8PNW3_9BACL</name>
<dbReference type="InterPro" id="IPR020846">
    <property type="entry name" value="MFS_dom"/>
</dbReference>
<dbReference type="AlphaFoldDB" id="A0A0N8PNW3"/>
<dbReference type="Proteomes" id="UP000050482">
    <property type="component" value="Unassembled WGS sequence"/>
</dbReference>
<dbReference type="InterPro" id="IPR036259">
    <property type="entry name" value="MFS_trans_sf"/>
</dbReference>
<dbReference type="Pfam" id="PF07690">
    <property type="entry name" value="MFS_1"/>
    <property type="match status" value="1"/>
</dbReference>
<dbReference type="STRING" id="471514.AN477_16425"/>
<evidence type="ECO:0000259" key="7">
    <source>
        <dbReference type="PROSITE" id="PS50850"/>
    </source>
</evidence>
<accession>A0A0N8PNW3</accession>
<dbReference type="GO" id="GO:0022857">
    <property type="term" value="F:transmembrane transporter activity"/>
    <property type="evidence" value="ECO:0007669"/>
    <property type="project" value="InterPro"/>
</dbReference>
<keyword evidence="4 6" id="KW-1133">Transmembrane helix</keyword>
<feature type="transmembrane region" description="Helical" evidence="6">
    <location>
        <begin position="69"/>
        <end position="94"/>
    </location>
</feature>
<feature type="transmembrane region" description="Helical" evidence="6">
    <location>
        <begin position="398"/>
        <end position="416"/>
    </location>
</feature>
<evidence type="ECO:0000313" key="8">
    <source>
        <dbReference type="EMBL" id="KPV42645.1"/>
    </source>
</evidence>
<feature type="transmembrane region" description="Helical" evidence="6">
    <location>
        <begin position="188"/>
        <end position="207"/>
    </location>
</feature>
<dbReference type="OrthoDB" id="9807274at2"/>
<dbReference type="SUPFAM" id="SSF103473">
    <property type="entry name" value="MFS general substrate transporter"/>
    <property type="match status" value="1"/>
</dbReference>
<dbReference type="GO" id="GO:0005886">
    <property type="term" value="C:plasma membrane"/>
    <property type="evidence" value="ECO:0007669"/>
    <property type="project" value="UniProtKB-SubCell"/>
</dbReference>
<keyword evidence="3 6" id="KW-0812">Transmembrane</keyword>
<keyword evidence="9" id="KW-1185">Reference proteome</keyword>
<proteinExistence type="predicted"/>
<dbReference type="PROSITE" id="PS00216">
    <property type="entry name" value="SUGAR_TRANSPORT_1"/>
    <property type="match status" value="1"/>
</dbReference>
<evidence type="ECO:0000256" key="3">
    <source>
        <dbReference type="ARBA" id="ARBA00022692"/>
    </source>
</evidence>
<feature type="transmembrane region" description="Helical" evidence="6">
    <location>
        <begin position="484"/>
        <end position="505"/>
    </location>
</feature>
<evidence type="ECO:0000256" key="2">
    <source>
        <dbReference type="ARBA" id="ARBA00022448"/>
    </source>
</evidence>
<dbReference type="CDD" id="cd17321">
    <property type="entry name" value="MFS_MMR_MDR_like"/>
    <property type="match status" value="1"/>
</dbReference>
<dbReference type="PATRIC" id="fig|471514.4.peg.1137"/>
<feature type="transmembrane region" description="Helical" evidence="6">
    <location>
        <begin position="219"/>
        <end position="240"/>
    </location>
</feature>
<comment type="subcellular location">
    <subcellularLocation>
        <location evidence="1">Cell membrane</location>
        <topology evidence="1">Multi-pass membrane protein</topology>
    </subcellularLocation>
</comment>
<feature type="transmembrane region" description="Helical" evidence="6">
    <location>
        <begin position="354"/>
        <end position="377"/>
    </location>
</feature>
<gene>
    <name evidence="8" type="ORF">AN477_16425</name>
</gene>
<feature type="transmembrane region" description="Helical" evidence="6">
    <location>
        <begin position="327"/>
        <end position="348"/>
    </location>
</feature>
<dbReference type="PANTHER" id="PTHR23501">
    <property type="entry name" value="MAJOR FACILITATOR SUPERFAMILY"/>
    <property type="match status" value="1"/>
</dbReference>
<dbReference type="Gene3D" id="1.20.1250.20">
    <property type="entry name" value="MFS general substrate transporter like domains"/>
    <property type="match status" value="1"/>
</dbReference>
<evidence type="ECO:0000256" key="5">
    <source>
        <dbReference type="ARBA" id="ARBA00023136"/>
    </source>
</evidence>
<dbReference type="PRINTS" id="PR01036">
    <property type="entry name" value="TCRTETB"/>
</dbReference>
<dbReference type="InterPro" id="IPR011701">
    <property type="entry name" value="MFS"/>
</dbReference>
<dbReference type="PROSITE" id="PS50850">
    <property type="entry name" value="MFS"/>
    <property type="match status" value="1"/>
</dbReference>